<comment type="subunit">
    <text evidence="7">Consists of a catalytic RNA component (M1 or rnpB) and a protein subunit.</text>
</comment>
<keyword evidence="3 7" id="KW-0540">Nuclease</keyword>
<dbReference type="OrthoDB" id="1524972at2"/>
<dbReference type="KEGG" id="fgg:FSB75_14600"/>
<dbReference type="GO" id="GO:0030677">
    <property type="term" value="C:ribonuclease P complex"/>
    <property type="evidence" value="ECO:0007669"/>
    <property type="project" value="TreeGrafter"/>
</dbReference>
<organism evidence="9 10">
    <name type="scientific">Flavisolibacter ginsenosidimutans</name>
    <dbReference type="NCBI Taxonomy" id="661481"/>
    <lineage>
        <taxon>Bacteria</taxon>
        <taxon>Pseudomonadati</taxon>
        <taxon>Bacteroidota</taxon>
        <taxon>Chitinophagia</taxon>
        <taxon>Chitinophagales</taxon>
        <taxon>Chitinophagaceae</taxon>
        <taxon>Flavisolibacter</taxon>
    </lineage>
</organism>
<dbReference type="PANTHER" id="PTHR33992">
    <property type="entry name" value="RIBONUCLEASE P PROTEIN COMPONENT"/>
    <property type="match status" value="1"/>
</dbReference>
<keyword evidence="5 7" id="KW-0378">Hydrolase</keyword>
<proteinExistence type="inferred from homology"/>
<reference evidence="9 10" key="1">
    <citation type="journal article" date="2015" name="Int. J. Syst. Evol. Microbiol.">
        <title>Flavisolibacter ginsenosidimutans sp. nov., with ginsenoside-converting activity isolated from soil used for cultivating ginseng.</title>
        <authorList>
            <person name="Zhao Y."/>
            <person name="Liu Q."/>
            <person name="Kang M.S."/>
            <person name="Jin F."/>
            <person name="Yu H."/>
            <person name="Im W.T."/>
        </authorList>
    </citation>
    <scope>NUCLEOTIDE SEQUENCE [LARGE SCALE GENOMIC DNA]</scope>
    <source>
        <strain evidence="9 10">Gsoil 636</strain>
    </source>
</reference>
<keyword evidence="6 7" id="KW-0694">RNA-binding</keyword>
<evidence type="ECO:0000256" key="4">
    <source>
        <dbReference type="ARBA" id="ARBA00022759"/>
    </source>
</evidence>
<dbReference type="GO" id="GO:0004526">
    <property type="term" value="F:ribonuclease P activity"/>
    <property type="evidence" value="ECO:0007669"/>
    <property type="project" value="UniProtKB-UniRule"/>
</dbReference>
<dbReference type="Proteomes" id="UP000321204">
    <property type="component" value="Chromosome"/>
</dbReference>
<dbReference type="InterPro" id="IPR014721">
    <property type="entry name" value="Ribsml_uS5_D2-typ_fold_subgr"/>
</dbReference>
<dbReference type="GO" id="GO:0042781">
    <property type="term" value="F:3'-tRNA processing endoribonuclease activity"/>
    <property type="evidence" value="ECO:0007669"/>
    <property type="project" value="TreeGrafter"/>
</dbReference>
<evidence type="ECO:0000256" key="6">
    <source>
        <dbReference type="ARBA" id="ARBA00022884"/>
    </source>
</evidence>
<dbReference type="RefSeq" id="WP_146788994.1">
    <property type="nucleotide sequence ID" value="NZ_BAABIO010000003.1"/>
</dbReference>
<name>A0A5B8UKJ9_9BACT</name>
<evidence type="ECO:0000256" key="7">
    <source>
        <dbReference type="HAMAP-Rule" id="MF_00227"/>
    </source>
</evidence>
<dbReference type="Pfam" id="PF00825">
    <property type="entry name" value="Ribonuclease_P"/>
    <property type="match status" value="1"/>
</dbReference>
<dbReference type="AlphaFoldDB" id="A0A5B8UKJ9"/>
<dbReference type="InterPro" id="IPR020568">
    <property type="entry name" value="Ribosomal_Su5_D2-typ_SF"/>
</dbReference>
<evidence type="ECO:0000313" key="9">
    <source>
        <dbReference type="EMBL" id="QEC57078.1"/>
    </source>
</evidence>
<dbReference type="InterPro" id="IPR020539">
    <property type="entry name" value="RNase_P_CS"/>
</dbReference>
<gene>
    <name evidence="7 9" type="primary">rnpA</name>
    <name evidence="9" type="ORF">FSB75_14600</name>
</gene>
<dbReference type="NCBIfam" id="TIGR00188">
    <property type="entry name" value="rnpA"/>
    <property type="match status" value="1"/>
</dbReference>
<dbReference type="SUPFAM" id="SSF54211">
    <property type="entry name" value="Ribosomal protein S5 domain 2-like"/>
    <property type="match status" value="1"/>
</dbReference>
<evidence type="ECO:0000256" key="1">
    <source>
        <dbReference type="ARBA" id="ARBA00002663"/>
    </source>
</evidence>
<dbReference type="GO" id="GO:0000049">
    <property type="term" value="F:tRNA binding"/>
    <property type="evidence" value="ECO:0007669"/>
    <property type="project" value="UniProtKB-UniRule"/>
</dbReference>
<evidence type="ECO:0000256" key="3">
    <source>
        <dbReference type="ARBA" id="ARBA00022722"/>
    </source>
</evidence>
<evidence type="ECO:0000256" key="8">
    <source>
        <dbReference type="NCBIfam" id="TIGR00188"/>
    </source>
</evidence>
<keyword evidence="2 7" id="KW-0819">tRNA processing</keyword>
<accession>A0A5B8UKJ9</accession>
<dbReference type="EMBL" id="CP042433">
    <property type="protein sequence ID" value="QEC57078.1"/>
    <property type="molecule type" value="Genomic_DNA"/>
</dbReference>
<dbReference type="GO" id="GO:0001682">
    <property type="term" value="P:tRNA 5'-leader removal"/>
    <property type="evidence" value="ECO:0007669"/>
    <property type="project" value="UniProtKB-UniRule"/>
</dbReference>
<evidence type="ECO:0000256" key="5">
    <source>
        <dbReference type="ARBA" id="ARBA00022801"/>
    </source>
</evidence>
<dbReference type="EC" id="3.1.26.5" evidence="7 8"/>
<keyword evidence="4 7" id="KW-0255">Endonuclease</keyword>
<dbReference type="PROSITE" id="PS00648">
    <property type="entry name" value="RIBONUCLEASE_P"/>
    <property type="match status" value="1"/>
</dbReference>
<evidence type="ECO:0000256" key="2">
    <source>
        <dbReference type="ARBA" id="ARBA00022694"/>
    </source>
</evidence>
<dbReference type="InterPro" id="IPR000100">
    <property type="entry name" value="RNase_P"/>
</dbReference>
<comment type="function">
    <text evidence="1 7">RNaseP catalyzes the removal of the 5'-leader sequence from pre-tRNA to produce the mature 5'-terminus. It can also cleave other RNA substrates such as 4.5S RNA. The protein component plays an auxiliary but essential role in vivo by binding to the 5'-leader sequence and broadening the substrate specificity of the ribozyme.</text>
</comment>
<comment type="similarity">
    <text evidence="7">Belongs to the RnpA family.</text>
</comment>
<dbReference type="PANTHER" id="PTHR33992:SF1">
    <property type="entry name" value="RIBONUCLEASE P PROTEIN COMPONENT"/>
    <property type="match status" value="1"/>
</dbReference>
<comment type="catalytic activity">
    <reaction evidence="7">
        <text>Endonucleolytic cleavage of RNA, removing 5'-extranucleotides from tRNA precursor.</text>
        <dbReference type="EC" id="3.1.26.5"/>
    </reaction>
</comment>
<keyword evidence="10" id="KW-1185">Reference proteome</keyword>
<evidence type="ECO:0000313" key="10">
    <source>
        <dbReference type="Proteomes" id="UP000321204"/>
    </source>
</evidence>
<dbReference type="HAMAP" id="MF_00227">
    <property type="entry name" value="RNase_P"/>
    <property type="match status" value="1"/>
</dbReference>
<dbReference type="Gene3D" id="3.30.230.10">
    <property type="match status" value="1"/>
</dbReference>
<sequence>MPKRFGFPKAERLKSRKQIETLFAKGKSVSVFPVRAVYQFSAAEEVGLKAGVSASKRNFKKAVDRNRIKRLLREAYRLQKEELLLKVKEAGVSGAIFFLYSDKVIADFDTIKTAVGKCLQRLSKNIERENPS</sequence>
<protein>
    <recommendedName>
        <fullName evidence="7 8">Ribonuclease P protein component</fullName>
        <shortName evidence="7">RNase P protein</shortName>
        <shortName evidence="7">RNaseP protein</shortName>
        <ecNumber evidence="7 8">3.1.26.5</ecNumber>
    </recommendedName>
    <alternativeName>
        <fullName evidence="7">Protein C5</fullName>
    </alternativeName>
</protein>